<dbReference type="SUPFAM" id="SSF48371">
    <property type="entry name" value="ARM repeat"/>
    <property type="match status" value="2"/>
</dbReference>
<dbReference type="InterPro" id="IPR014877">
    <property type="entry name" value="XPO1_C_dom"/>
</dbReference>
<feature type="domain" description="Importin N-terminal" evidence="6">
    <location>
        <begin position="54"/>
        <end position="120"/>
    </location>
</feature>
<dbReference type="InterPro" id="IPR013598">
    <property type="entry name" value="Exportin-1/Importin-b-like"/>
</dbReference>
<protein>
    <recommendedName>
        <fullName evidence="6">Importin N-terminal domain-containing protein</fullName>
    </recommendedName>
</protein>
<evidence type="ECO:0000256" key="1">
    <source>
        <dbReference type="ARBA" id="ARBA00004123"/>
    </source>
</evidence>
<dbReference type="InterPro" id="IPR041123">
    <property type="entry name" value="CRM1_repeat"/>
</dbReference>
<dbReference type="GO" id="GO:0005634">
    <property type="term" value="C:nucleus"/>
    <property type="evidence" value="ECO:0007669"/>
    <property type="project" value="UniProtKB-SubCell"/>
</dbReference>
<dbReference type="Gene3D" id="1.25.10.10">
    <property type="entry name" value="Leucine-rich Repeat Variant"/>
    <property type="match status" value="1"/>
</dbReference>
<dbReference type="SMART" id="SM00913">
    <property type="entry name" value="IBN_N"/>
    <property type="match status" value="1"/>
</dbReference>
<dbReference type="Pfam" id="PF08767">
    <property type="entry name" value="CRM1_C"/>
    <property type="match status" value="1"/>
</dbReference>
<dbReference type="EMBL" id="HBGO01004442">
    <property type="protein sequence ID" value="CAD9323645.1"/>
    <property type="molecule type" value="Transcribed_RNA"/>
</dbReference>
<comment type="subcellular location">
    <subcellularLocation>
        <location evidence="1">Nucleus</location>
    </subcellularLocation>
</comment>
<dbReference type="PANTHER" id="PTHR11223:SF2">
    <property type="entry name" value="EXPORTIN-1"/>
    <property type="match status" value="1"/>
</dbReference>
<comment type="similarity">
    <text evidence="2">Belongs to the exportin family.</text>
</comment>
<keyword evidence="4" id="KW-0653">Protein transport</keyword>
<reference evidence="7" key="1">
    <citation type="submission" date="2021-01" db="EMBL/GenBank/DDBJ databases">
        <authorList>
            <person name="Corre E."/>
            <person name="Pelletier E."/>
            <person name="Niang G."/>
            <person name="Scheremetjew M."/>
            <person name="Finn R."/>
            <person name="Kale V."/>
            <person name="Holt S."/>
            <person name="Cochrane G."/>
            <person name="Meng A."/>
            <person name="Brown T."/>
            <person name="Cohen L."/>
        </authorList>
    </citation>
    <scope>NUCLEOTIDE SEQUENCE</scope>
    <source>
        <strain evidence="7">Grunow 1884</strain>
    </source>
</reference>
<dbReference type="GO" id="GO:0005049">
    <property type="term" value="F:nuclear export signal receptor activity"/>
    <property type="evidence" value="ECO:0007669"/>
    <property type="project" value="InterPro"/>
</dbReference>
<proteinExistence type="inferred from homology"/>
<dbReference type="FunFam" id="1.25.10.10:FF:000022">
    <property type="entry name" value="protein EXPORTIN 1A"/>
    <property type="match status" value="1"/>
</dbReference>
<dbReference type="AlphaFoldDB" id="A0A7S1YZH3"/>
<dbReference type="InterPro" id="IPR040485">
    <property type="entry name" value="XPO1_repeat_3"/>
</dbReference>
<dbReference type="SMART" id="SM01102">
    <property type="entry name" value="CRM1_C"/>
    <property type="match status" value="1"/>
</dbReference>
<dbReference type="InterPro" id="IPR001494">
    <property type="entry name" value="Importin-beta_N"/>
</dbReference>
<keyword evidence="3" id="KW-0813">Transport</keyword>
<dbReference type="Pfam" id="PF18784">
    <property type="entry name" value="CRM1_repeat_2"/>
    <property type="match status" value="1"/>
</dbReference>
<dbReference type="GO" id="GO:0005737">
    <property type="term" value="C:cytoplasm"/>
    <property type="evidence" value="ECO:0007669"/>
    <property type="project" value="TreeGrafter"/>
</dbReference>
<sequence length="1101" mass="124626">MAATAAAPADGGPATMEAVAQRLMDPSAKDFDVSLLDQVVVAAYDPVSPHRGAANKALMTLQENPDLWTKADAILERAQNPQSRFFGLQVLDDAIRTRWKIMPPEQREGIKNYVVGKVISMSSDEAVMTREKVFIGKLNLTLVQILKQEWPHNWPSFIPDLVGSSKTSEILCENNMQILKLLSEEVFDFSRDQMVTEKVIKMKESLNNEFAQIYQLCEFILEHSQRPSLLRVTLQTLQRFLTWIPLGFIFQTQLIDALLNKFFPEPLFRNDALECLTEIGNLMDLDAQYDPLFRKLFQGFVAQVGKIFSHETNLGPAFENGTEDDCIFIQRLALFLSGFFKAHLRILETQESQQALLTGMFYLVRVSEVPDVEIFRICLEAWHMLAQDLYQAENKLHQQHGAGAVGNSVLNVGSNGNSGPGAASASRKFMYGPVLTGVRRVMISNMAKPEEVLIVEDENGDIVRETTKDTDVIAQYKTMRETLVFLTHLNCDDTESIMLAKLTDQVDGTGWSWNNLNTLCWAIGSISGAMSEDEEKRFLVTVIKDLLGLCEQKRGKDNKAVIASNIMYVVGQYPRFLKAHWKFLKTVVNKLFEFMHESHPGVQDMACDTFLKIATKCKRKFVTLQADEAAPFICELVDSLSSIISDLEPHQVQAFYEAVGCMLSDRGPAITIDRPAILSKLMEMPNRTWRVIMDQAVKNLESLVEPNTIKEIVKILKINHRVCHSVGSLYTNQLQTFFLDMLNVYKVYSERISAAIAQQGPIATQMSLTRTMRSAKKEALRLLIVFIEKSGPPEAEPKAVAEGFIPHVLDPILGDYKRNIAGARDPEVLTLFTTVVEKLKGHVLNDIPRIMEAVFEPTLQMITANFEDYPEHRIRFFQFLKAINQHCFPALFNIPPEHQKLVIDSVVWAMKHTERNIADTGLEILHELLLNVGRTPNIAQGFYQQYLLTLIQDVFAVMTDRLHKSGFKMHATLLRHMFHLVQMNQVTVPLFDPSSAPPGQSNPAFLREHISNLLLTSFPNLTRSQVLKFVDGMFDLKMDLPTFKTHLRDFLIQLKEFSIEDNSGLFNEENEIEAQKREEAVRAQRSAVPGLLKPSEIDNDL</sequence>
<evidence type="ECO:0000256" key="2">
    <source>
        <dbReference type="ARBA" id="ARBA00009466"/>
    </source>
</evidence>
<dbReference type="Pfam" id="PF18777">
    <property type="entry name" value="CRM1_repeat"/>
    <property type="match status" value="1"/>
</dbReference>
<evidence type="ECO:0000313" key="7">
    <source>
        <dbReference type="EMBL" id="CAD9323645.1"/>
    </source>
</evidence>
<gene>
    <name evidence="7" type="ORF">OSIN01602_LOCUS2474</name>
</gene>
<dbReference type="Pfam" id="PF18787">
    <property type="entry name" value="CRM1_repeat_3"/>
    <property type="match status" value="1"/>
</dbReference>
<dbReference type="Pfam" id="PF08389">
    <property type="entry name" value="Xpo1"/>
    <property type="match status" value="1"/>
</dbReference>
<dbReference type="PROSITE" id="PS50166">
    <property type="entry name" value="IMPORTIN_B_NT"/>
    <property type="match status" value="1"/>
</dbReference>
<organism evidence="7">
    <name type="scientific">Trieres chinensis</name>
    <name type="common">Marine centric diatom</name>
    <name type="synonym">Odontella sinensis</name>
    <dbReference type="NCBI Taxonomy" id="1514140"/>
    <lineage>
        <taxon>Eukaryota</taxon>
        <taxon>Sar</taxon>
        <taxon>Stramenopiles</taxon>
        <taxon>Ochrophyta</taxon>
        <taxon>Bacillariophyta</taxon>
        <taxon>Mediophyceae</taxon>
        <taxon>Biddulphiophycidae</taxon>
        <taxon>Eupodiscales</taxon>
        <taxon>Parodontellaceae</taxon>
        <taxon>Trieres</taxon>
    </lineage>
</organism>
<evidence type="ECO:0000256" key="5">
    <source>
        <dbReference type="ARBA" id="ARBA00023242"/>
    </source>
</evidence>
<accession>A0A7S1YZH3</accession>
<dbReference type="InterPro" id="IPR011989">
    <property type="entry name" value="ARM-like"/>
</dbReference>
<dbReference type="InterPro" id="IPR016024">
    <property type="entry name" value="ARM-type_fold"/>
</dbReference>
<dbReference type="InterPro" id="IPR045065">
    <property type="entry name" value="XPO1/5"/>
</dbReference>
<dbReference type="GO" id="GO:0006611">
    <property type="term" value="P:protein export from nucleus"/>
    <property type="evidence" value="ECO:0007669"/>
    <property type="project" value="InterPro"/>
</dbReference>
<dbReference type="Pfam" id="PF03810">
    <property type="entry name" value="IBN_N"/>
    <property type="match status" value="1"/>
</dbReference>
<dbReference type="GO" id="GO:0031267">
    <property type="term" value="F:small GTPase binding"/>
    <property type="evidence" value="ECO:0007669"/>
    <property type="project" value="InterPro"/>
</dbReference>
<dbReference type="InterPro" id="IPR041235">
    <property type="entry name" value="Exp1_repeat_2"/>
</dbReference>
<name>A0A7S1YZH3_TRICV</name>
<dbReference type="GO" id="GO:0000055">
    <property type="term" value="P:ribosomal large subunit export from nucleus"/>
    <property type="evidence" value="ECO:0007669"/>
    <property type="project" value="TreeGrafter"/>
</dbReference>
<keyword evidence="5" id="KW-0539">Nucleus</keyword>
<dbReference type="PANTHER" id="PTHR11223">
    <property type="entry name" value="EXPORTIN 1/5"/>
    <property type="match status" value="1"/>
</dbReference>
<evidence type="ECO:0000259" key="6">
    <source>
        <dbReference type="PROSITE" id="PS50166"/>
    </source>
</evidence>
<evidence type="ECO:0000256" key="3">
    <source>
        <dbReference type="ARBA" id="ARBA00022448"/>
    </source>
</evidence>
<evidence type="ECO:0000256" key="4">
    <source>
        <dbReference type="ARBA" id="ARBA00022927"/>
    </source>
</evidence>
<dbReference type="GO" id="GO:0000056">
    <property type="term" value="P:ribosomal small subunit export from nucleus"/>
    <property type="evidence" value="ECO:0007669"/>
    <property type="project" value="TreeGrafter"/>
</dbReference>